<dbReference type="Proteomes" id="UP000784294">
    <property type="component" value="Unassembled WGS sequence"/>
</dbReference>
<protein>
    <submittedName>
        <fullName evidence="2">Uncharacterized protein</fullName>
    </submittedName>
</protein>
<feature type="compositionally biased region" description="Pro residues" evidence="1">
    <location>
        <begin position="28"/>
        <end position="42"/>
    </location>
</feature>
<feature type="region of interest" description="Disordered" evidence="1">
    <location>
        <begin position="28"/>
        <end position="57"/>
    </location>
</feature>
<comment type="caution">
    <text evidence="2">The sequence shown here is derived from an EMBL/GenBank/DDBJ whole genome shotgun (WGS) entry which is preliminary data.</text>
</comment>
<accession>A0A448X6E2</accession>
<reference evidence="2" key="1">
    <citation type="submission" date="2018-11" db="EMBL/GenBank/DDBJ databases">
        <authorList>
            <consortium name="Pathogen Informatics"/>
        </authorList>
    </citation>
    <scope>NUCLEOTIDE SEQUENCE</scope>
</reference>
<proteinExistence type="predicted"/>
<evidence type="ECO:0000313" key="2">
    <source>
        <dbReference type="EMBL" id="VEL29237.1"/>
    </source>
</evidence>
<name>A0A448X6E2_9PLAT</name>
<dbReference type="EMBL" id="CAAALY010101435">
    <property type="protein sequence ID" value="VEL29237.1"/>
    <property type="molecule type" value="Genomic_DNA"/>
</dbReference>
<evidence type="ECO:0000313" key="3">
    <source>
        <dbReference type="Proteomes" id="UP000784294"/>
    </source>
</evidence>
<feature type="non-terminal residue" evidence="2">
    <location>
        <position position="57"/>
    </location>
</feature>
<keyword evidence="3" id="KW-1185">Reference proteome</keyword>
<organism evidence="2 3">
    <name type="scientific">Protopolystoma xenopodis</name>
    <dbReference type="NCBI Taxonomy" id="117903"/>
    <lineage>
        <taxon>Eukaryota</taxon>
        <taxon>Metazoa</taxon>
        <taxon>Spiralia</taxon>
        <taxon>Lophotrochozoa</taxon>
        <taxon>Platyhelminthes</taxon>
        <taxon>Monogenea</taxon>
        <taxon>Polyopisthocotylea</taxon>
        <taxon>Polystomatidea</taxon>
        <taxon>Polystomatidae</taxon>
        <taxon>Protopolystoma</taxon>
    </lineage>
</organism>
<gene>
    <name evidence="2" type="ORF">PXEA_LOCUS22677</name>
</gene>
<evidence type="ECO:0000256" key="1">
    <source>
        <dbReference type="SAM" id="MobiDB-lite"/>
    </source>
</evidence>
<sequence>MSSYSPKFGPLVPAGLVGFIGGALPFPLPPPGPGPGADPDPFPGFAAGAGPGLPPLF</sequence>
<dbReference type="AlphaFoldDB" id="A0A448X6E2"/>